<reference evidence="2" key="1">
    <citation type="journal article" date="2021" name="Mol. Ecol. Resour.">
        <title>Apolygus lucorum genome provides insights into omnivorousness and mesophyll feeding.</title>
        <authorList>
            <person name="Liu Y."/>
            <person name="Liu H."/>
            <person name="Wang H."/>
            <person name="Huang T."/>
            <person name="Liu B."/>
            <person name="Yang B."/>
            <person name="Yin L."/>
            <person name="Li B."/>
            <person name="Zhang Y."/>
            <person name="Zhang S."/>
            <person name="Jiang F."/>
            <person name="Zhang X."/>
            <person name="Ren Y."/>
            <person name="Wang B."/>
            <person name="Wang S."/>
            <person name="Lu Y."/>
            <person name="Wu K."/>
            <person name="Fan W."/>
            <person name="Wang G."/>
        </authorList>
    </citation>
    <scope>NUCLEOTIDE SEQUENCE</scope>
    <source>
        <strain evidence="2">12Hb</strain>
    </source>
</reference>
<proteinExistence type="predicted"/>
<feature type="region of interest" description="Disordered" evidence="1">
    <location>
        <begin position="249"/>
        <end position="272"/>
    </location>
</feature>
<accession>A0A8S9XGL5</accession>
<protein>
    <submittedName>
        <fullName evidence="2">Uncharacterized protein</fullName>
    </submittedName>
</protein>
<evidence type="ECO:0000313" key="2">
    <source>
        <dbReference type="EMBL" id="KAF6206765.1"/>
    </source>
</evidence>
<comment type="caution">
    <text evidence="2">The sequence shown here is derived from an EMBL/GenBank/DDBJ whole genome shotgun (WGS) entry which is preliminary data.</text>
</comment>
<dbReference type="EMBL" id="WIXP02000008">
    <property type="protein sequence ID" value="KAF6206765.1"/>
    <property type="molecule type" value="Genomic_DNA"/>
</dbReference>
<dbReference type="OrthoDB" id="6595291at2759"/>
<evidence type="ECO:0000313" key="3">
    <source>
        <dbReference type="Proteomes" id="UP000466442"/>
    </source>
</evidence>
<keyword evidence="3" id="KW-1185">Reference proteome</keyword>
<name>A0A8S9XGL5_APOLU</name>
<dbReference type="AlphaFoldDB" id="A0A8S9XGL5"/>
<evidence type="ECO:0000256" key="1">
    <source>
        <dbReference type="SAM" id="MobiDB-lite"/>
    </source>
</evidence>
<gene>
    <name evidence="2" type="ORF">GE061_018001</name>
</gene>
<organism evidence="2 3">
    <name type="scientific">Apolygus lucorum</name>
    <name type="common">Small green plant bug</name>
    <name type="synonym">Lygocoris lucorum</name>
    <dbReference type="NCBI Taxonomy" id="248454"/>
    <lineage>
        <taxon>Eukaryota</taxon>
        <taxon>Metazoa</taxon>
        <taxon>Ecdysozoa</taxon>
        <taxon>Arthropoda</taxon>
        <taxon>Hexapoda</taxon>
        <taxon>Insecta</taxon>
        <taxon>Pterygota</taxon>
        <taxon>Neoptera</taxon>
        <taxon>Paraneoptera</taxon>
        <taxon>Hemiptera</taxon>
        <taxon>Heteroptera</taxon>
        <taxon>Panheteroptera</taxon>
        <taxon>Cimicomorpha</taxon>
        <taxon>Miridae</taxon>
        <taxon>Mirini</taxon>
        <taxon>Apolygus</taxon>
    </lineage>
</organism>
<dbReference type="PANTHER" id="PTHR34494">
    <property type="entry name" value="PROTEIN CBG25024"/>
    <property type="match status" value="1"/>
</dbReference>
<sequence>MTLLKLVCFLRRFLTQHDYCKEELNAPKLPTNCDAHGEILYKTLRQLAQSDWSVSRRRIMRLTVILFGVILLCHRGQSSFFDSMPIVSQLKSLVQVIGGDADGARRTQENFLNTAAVVSQIKSAIHAAQGEKYAKNLEELANSLPVVGHVKGGVHIALGDEEKGVTIIKGATSSTGAVIGGIVAGPAGAVLGGTATDALITGIDSAVHQEFKPHGIVDYAANFDNKDVGEHFDVLAGIGLDVAGGAVAKKPSTRGNNKAGSLDGANLPDAPRRLEIPDEHKFGSDARRRVDNEEPTYRFNNEETVVNMYDDSHLDISVLRKSVNLDEYYQQRLEATDFREVNDVMRTDNCYLCTAAGMKDMTVTQLMERYNINSESISGVLSIDEILSLYKKIGWEKVGAFQVGNAAKFQNFLKNYLIPGGKPRTFALGLISKSRKHVAMIRAWNDVNLNSVRFLIVDYQLPLTHPQRFLTSFPLDFDQYIVFCNSFFCSMKSRK</sequence>
<dbReference type="PANTHER" id="PTHR34494:SF1">
    <property type="entry name" value="PROTEIN CBG25024"/>
    <property type="match status" value="1"/>
</dbReference>
<dbReference type="Proteomes" id="UP000466442">
    <property type="component" value="Unassembled WGS sequence"/>
</dbReference>